<dbReference type="RefSeq" id="WP_175194882.1">
    <property type="nucleotide sequence ID" value="NZ_CADIKL010000008.1"/>
</dbReference>
<dbReference type="GO" id="GO:0008410">
    <property type="term" value="F:CoA-transferase activity"/>
    <property type="evidence" value="ECO:0007669"/>
    <property type="project" value="TreeGrafter"/>
</dbReference>
<dbReference type="SUPFAM" id="SSF89796">
    <property type="entry name" value="CoA-transferase family III (CaiB/BaiF)"/>
    <property type="match status" value="1"/>
</dbReference>
<dbReference type="PANTHER" id="PTHR48207:SF3">
    <property type="entry name" value="SUCCINATE--HYDROXYMETHYLGLUTARATE COA-TRANSFERASE"/>
    <property type="match status" value="1"/>
</dbReference>
<name>A0A6J5FRB4_9BURK</name>
<keyword evidence="3" id="KW-1185">Reference proteome</keyword>
<organism evidence="2 3">
    <name type="scientific">Paraburkholderia caffeinitolerans</name>
    <dbReference type="NCBI Taxonomy" id="1723730"/>
    <lineage>
        <taxon>Bacteria</taxon>
        <taxon>Pseudomonadati</taxon>
        <taxon>Pseudomonadota</taxon>
        <taxon>Betaproteobacteria</taxon>
        <taxon>Burkholderiales</taxon>
        <taxon>Burkholderiaceae</taxon>
        <taxon>Paraburkholderia</taxon>
    </lineage>
</organism>
<accession>A0A6J5FRB4</accession>
<dbReference type="Gene3D" id="3.30.1540.10">
    <property type="entry name" value="formyl-coa transferase, domain 3"/>
    <property type="match status" value="1"/>
</dbReference>
<dbReference type="AlphaFoldDB" id="A0A6J5FRB4"/>
<dbReference type="EC" id="2.8.3.-" evidence="2"/>
<sequence>MANTFQPPIDDQEAPLRGIRVVEFGQYIAAPAAGQALADLGADVIKIEPDGGDAARQIGWVQDDCGPMFSAYNRGKRSVVLNLRSAEGQQHAHRLVDRADIVLQNARPGSLERIGLGAQKLTERLPRLIYGQVSGFGQTGPASVRAGLDIAAQAESGMMSLNGEAGRAPVRIGFTVVDVLTAQTLVSGVLAALYRRTVTGRGSLIELSLIDVAVTSLANAWAEYRLQNEVPMRRGNGQPMAAPAAEVVATRDGLVVVSAYTQQHFPRLCAAIGQASLTSDPRFADNCSRVQNRTELLTILNAAFRHFSTGQVCDLLTDAGVVVGAIRTMDQIHPGQNGVSEDLFVPTHTAKRTAMNIPGLSLLSDYRRRSGKLPHLGEHTAEVLAELQ</sequence>
<proteinExistence type="predicted"/>
<protein>
    <submittedName>
        <fullName evidence="2">Putative fatty acyl-CoA transferase</fullName>
        <ecNumber evidence="2">2.8.3.-</ecNumber>
    </submittedName>
</protein>
<dbReference type="PANTHER" id="PTHR48207">
    <property type="entry name" value="SUCCINATE--HYDROXYMETHYLGLUTARATE COA-TRANSFERASE"/>
    <property type="match status" value="1"/>
</dbReference>
<dbReference type="InterPro" id="IPR023606">
    <property type="entry name" value="CoA-Trfase_III_dom_1_sf"/>
</dbReference>
<evidence type="ECO:0000313" key="2">
    <source>
        <dbReference type="EMBL" id="CAB3785294.1"/>
    </source>
</evidence>
<dbReference type="InterPro" id="IPR050483">
    <property type="entry name" value="CoA-transferase_III_domain"/>
</dbReference>
<reference evidence="2 3" key="1">
    <citation type="submission" date="2020-04" db="EMBL/GenBank/DDBJ databases">
        <authorList>
            <person name="De Canck E."/>
        </authorList>
    </citation>
    <scope>NUCLEOTIDE SEQUENCE [LARGE SCALE GENOMIC DNA]</scope>
    <source>
        <strain evidence="2 3">LMG 28688</strain>
    </source>
</reference>
<keyword evidence="1 2" id="KW-0808">Transferase</keyword>
<evidence type="ECO:0000256" key="1">
    <source>
        <dbReference type="ARBA" id="ARBA00022679"/>
    </source>
</evidence>
<dbReference type="InterPro" id="IPR003673">
    <property type="entry name" value="CoA-Trfase_fam_III"/>
</dbReference>
<dbReference type="InterPro" id="IPR044855">
    <property type="entry name" value="CoA-Trfase_III_dom3_sf"/>
</dbReference>
<evidence type="ECO:0000313" key="3">
    <source>
        <dbReference type="Proteomes" id="UP000494119"/>
    </source>
</evidence>
<dbReference type="EMBL" id="CADIKL010000008">
    <property type="protein sequence ID" value="CAB3785294.1"/>
    <property type="molecule type" value="Genomic_DNA"/>
</dbReference>
<gene>
    <name evidence="2" type="ORF">LMG28688_02001</name>
</gene>
<dbReference type="Proteomes" id="UP000494119">
    <property type="component" value="Unassembled WGS sequence"/>
</dbReference>
<dbReference type="Gene3D" id="3.40.50.10540">
    <property type="entry name" value="Crotonobetainyl-coa:carnitine coa-transferase, domain 1"/>
    <property type="match status" value="1"/>
</dbReference>
<dbReference type="Pfam" id="PF02515">
    <property type="entry name" value="CoA_transf_3"/>
    <property type="match status" value="1"/>
</dbReference>